<dbReference type="GO" id="GO:0015112">
    <property type="term" value="F:nitrate transmembrane transporter activity"/>
    <property type="evidence" value="ECO:0007669"/>
    <property type="project" value="InterPro"/>
</dbReference>
<evidence type="ECO:0000256" key="5">
    <source>
        <dbReference type="ARBA" id="ARBA00023063"/>
    </source>
</evidence>
<accession>A0A397UIQ4</accession>
<keyword evidence="6 8" id="KW-0472">Membrane</keyword>
<feature type="transmembrane region" description="Helical" evidence="8">
    <location>
        <begin position="409"/>
        <end position="431"/>
    </location>
</feature>
<dbReference type="EMBL" id="QKWP01001383">
    <property type="protein sequence ID" value="RIB09381.1"/>
    <property type="molecule type" value="Genomic_DNA"/>
</dbReference>
<comment type="subcellular location">
    <subcellularLocation>
        <location evidence="1">Membrane</location>
        <topology evidence="1">Multi-pass membrane protein</topology>
    </subcellularLocation>
</comment>
<comment type="caution">
    <text evidence="10">The sequence shown here is derived from an EMBL/GenBank/DDBJ whole genome shotgun (WGS) entry which is preliminary data.</text>
</comment>
<dbReference type="Proteomes" id="UP000266673">
    <property type="component" value="Unassembled WGS sequence"/>
</dbReference>
<evidence type="ECO:0000259" key="9">
    <source>
        <dbReference type="PROSITE" id="PS50850"/>
    </source>
</evidence>
<dbReference type="PROSITE" id="PS50850">
    <property type="entry name" value="MFS"/>
    <property type="match status" value="1"/>
</dbReference>
<dbReference type="PANTHER" id="PTHR23515">
    <property type="entry name" value="HIGH-AFFINITY NITRATE TRANSPORTER 2.3"/>
    <property type="match status" value="1"/>
</dbReference>
<feature type="transmembrane region" description="Helical" evidence="8">
    <location>
        <begin position="38"/>
        <end position="57"/>
    </location>
</feature>
<proteinExistence type="inferred from homology"/>
<dbReference type="InterPro" id="IPR044772">
    <property type="entry name" value="NO3_transporter"/>
</dbReference>
<feature type="transmembrane region" description="Helical" evidence="8">
    <location>
        <begin position="353"/>
        <end position="374"/>
    </location>
</feature>
<dbReference type="Pfam" id="PF07690">
    <property type="entry name" value="MFS_1"/>
    <property type="match status" value="1"/>
</dbReference>
<keyword evidence="3 8" id="KW-0812">Transmembrane</keyword>
<feature type="transmembrane region" description="Helical" evidence="8">
    <location>
        <begin position="77"/>
        <end position="97"/>
    </location>
</feature>
<feature type="transmembrane region" description="Helical" evidence="8">
    <location>
        <begin position="196"/>
        <end position="220"/>
    </location>
</feature>
<feature type="transmembrane region" description="Helical" evidence="8">
    <location>
        <begin position="443"/>
        <end position="462"/>
    </location>
</feature>
<feature type="transmembrane region" description="Helical" evidence="8">
    <location>
        <begin position="311"/>
        <end position="332"/>
    </location>
</feature>
<feature type="transmembrane region" description="Helical" evidence="8">
    <location>
        <begin position="129"/>
        <end position="149"/>
    </location>
</feature>
<feature type="transmembrane region" description="Helical" evidence="8">
    <location>
        <begin position="104"/>
        <end position="123"/>
    </location>
</feature>
<organism evidence="10 11">
    <name type="scientific">Gigaspora rosea</name>
    <dbReference type="NCBI Taxonomy" id="44941"/>
    <lineage>
        <taxon>Eukaryota</taxon>
        <taxon>Fungi</taxon>
        <taxon>Fungi incertae sedis</taxon>
        <taxon>Mucoromycota</taxon>
        <taxon>Glomeromycotina</taxon>
        <taxon>Glomeromycetes</taxon>
        <taxon>Diversisporales</taxon>
        <taxon>Gigasporaceae</taxon>
        <taxon>Gigaspora</taxon>
    </lineage>
</organism>
<feature type="region of interest" description="Disordered" evidence="7">
    <location>
        <begin position="1"/>
        <end position="20"/>
    </location>
</feature>
<evidence type="ECO:0000256" key="8">
    <source>
        <dbReference type="SAM" id="Phobius"/>
    </source>
</evidence>
<reference evidence="10 11" key="1">
    <citation type="submission" date="2018-06" db="EMBL/GenBank/DDBJ databases">
        <title>Comparative genomics reveals the genomic features of Rhizophagus irregularis, R. cerebriforme, R. diaphanum and Gigaspora rosea, and their symbiotic lifestyle signature.</title>
        <authorList>
            <person name="Morin E."/>
            <person name="San Clemente H."/>
            <person name="Chen E.C.H."/>
            <person name="De La Providencia I."/>
            <person name="Hainaut M."/>
            <person name="Kuo A."/>
            <person name="Kohler A."/>
            <person name="Murat C."/>
            <person name="Tang N."/>
            <person name="Roy S."/>
            <person name="Loubradou J."/>
            <person name="Henrissat B."/>
            <person name="Grigoriev I.V."/>
            <person name="Corradi N."/>
            <person name="Roux C."/>
            <person name="Martin F.M."/>
        </authorList>
    </citation>
    <scope>NUCLEOTIDE SEQUENCE [LARGE SCALE GENOMIC DNA]</scope>
    <source>
        <strain evidence="10 11">DAOM 194757</strain>
    </source>
</reference>
<sequence>MPVDVKLKTSPPPTVDENDRKTKAKSLHILSFSKPHGLTFHVAWFSFMIAFTGWYALAPLKPYIKSDLKLTSEIATSDIFSVSATVIFRVTAGLLCDVIGPRRVMAAFLLAGAIPTALAALIHNADGLYASRFFIGVLGATFVPCQFYTTQMYEKNVVGSANAFAGGWGNLGGGLTYILMPLVFNAINSSVNNTNLAWRLSMIIPAGLCIIAGLMNIFLADDCPAGDWLKQKKSLENDEIKEVHEASEKKKSDAYVETFEQVESTKKGKFTELSRAFFNPYVLVMMMQYACTFGVELAIDNVIGHFFIDQFGLDITIGNFIGAVFGLMNLFSRATGGIVSDYANQKLGIRGRLWSQFCVLLLEGIFLIIFRFSLTNLTSAIVVMIFFSFFTQAGCGTSYGIAPYIDPPIYGTIAGLIGTGGTLGGLIFNSVFAHYSSSIPEGFLVTGIVVVVLSLTTFLLKVSGERIISIKRSN</sequence>
<evidence type="ECO:0000313" key="11">
    <source>
        <dbReference type="Proteomes" id="UP000266673"/>
    </source>
</evidence>
<feature type="domain" description="Major facilitator superfamily (MFS) profile" evidence="9">
    <location>
        <begin position="39"/>
        <end position="465"/>
    </location>
</feature>
<dbReference type="GO" id="GO:0016020">
    <property type="term" value="C:membrane"/>
    <property type="evidence" value="ECO:0007669"/>
    <property type="project" value="UniProtKB-SubCell"/>
</dbReference>
<evidence type="ECO:0000256" key="6">
    <source>
        <dbReference type="ARBA" id="ARBA00023136"/>
    </source>
</evidence>
<evidence type="ECO:0000313" key="10">
    <source>
        <dbReference type="EMBL" id="RIB09381.1"/>
    </source>
</evidence>
<dbReference type="OrthoDB" id="434240at2759"/>
<dbReference type="Gene3D" id="1.20.1250.20">
    <property type="entry name" value="MFS general substrate transporter like domains"/>
    <property type="match status" value="2"/>
</dbReference>
<dbReference type="AlphaFoldDB" id="A0A397UIQ4"/>
<evidence type="ECO:0000256" key="2">
    <source>
        <dbReference type="ARBA" id="ARBA00008432"/>
    </source>
</evidence>
<feature type="transmembrane region" description="Helical" evidence="8">
    <location>
        <begin position="161"/>
        <end position="184"/>
    </location>
</feature>
<keyword evidence="5" id="KW-0534">Nitrate assimilation</keyword>
<comment type="similarity">
    <text evidence="2">Belongs to the major facilitator superfamily. Nitrate/nitrite porter (TC 2.A.1.8) family.</text>
</comment>
<dbReference type="InterPro" id="IPR036259">
    <property type="entry name" value="MFS_trans_sf"/>
</dbReference>
<dbReference type="STRING" id="44941.A0A397UIQ4"/>
<dbReference type="GO" id="GO:0042128">
    <property type="term" value="P:nitrate assimilation"/>
    <property type="evidence" value="ECO:0007669"/>
    <property type="project" value="UniProtKB-KW"/>
</dbReference>
<evidence type="ECO:0000256" key="1">
    <source>
        <dbReference type="ARBA" id="ARBA00004141"/>
    </source>
</evidence>
<evidence type="ECO:0000256" key="7">
    <source>
        <dbReference type="SAM" id="MobiDB-lite"/>
    </source>
</evidence>
<feature type="transmembrane region" description="Helical" evidence="8">
    <location>
        <begin position="380"/>
        <end position="402"/>
    </location>
</feature>
<dbReference type="InterPro" id="IPR020846">
    <property type="entry name" value="MFS_dom"/>
</dbReference>
<evidence type="ECO:0000256" key="3">
    <source>
        <dbReference type="ARBA" id="ARBA00022692"/>
    </source>
</evidence>
<gene>
    <name evidence="10" type="ORF">C2G38_1981382</name>
</gene>
<dbReference type="SUPFAM" id="SSF103473">
    <property type="entry name" value="MFS general substrate transporter"/>
    <property type="match status" value="1"/>
</dbReference>
<evidence type="ECO:0000256" key="4">
    <source>
        <dbReference type="ARBA" id="ARBA00022989"/>
    </source>
</evidence>
<keyword evidence="11" id="KW-1185">Reference proteome</keyword>
<protein>
    <submittedName>
        <fullName evidence="10">Major facilitator superfamily domain-containing protein</fullName>
    </submittedName>
</protein>
<feature type="transmembrane region" description="Helical" evidence="8">
    <location>
        <begin position="276"/>
        <end position="299"/>
    </location>
</feature>
<name>A0A397UIQ4_9GLOM</name>
<keyword evidence="4 8" id="KW-1133">Transmembrane helix</keyword>
<dbReference type="InterPro" id="IPR011701">
    <property type="entry name" value="MFS"/>
</dbReference>